<dbReference type="InterPro" id="IPR032508">
    <property type="entry name" value="FecR_C"/>
</dbReference>
<feature type="domain" description="Protein FecR C-terminal" evidence="3">
    <location>
        <begin position="245"/>
        <end position="311"/>
    </location>
</feature>
<dbReference type="RefSeq" id="WP_073129961.1">
    <property type="nucleotide sequence ID" value="NZ_FQWQ01000001.1"/>
</dbReference>
<dbReference type="STRING" id="947013.SAMN04488109_0171"/>
<dbReference type="Gene3D" id="3.55.50.30">
    <property type="match status" value="1"/>
</dbReference>
<sequence>MDKEKLDDLIAKYYRGETSLEEEEILLAHYNRVPSDLSADRAPFLYFDAKRKEEPSAAFADRIEDLMGNMLATKITRLGLMLRIAAVLIVGLGLSWYFLSTKGASGIQILTTKAGEQTRIVLPDSTVVWLNETTELQYPDPFQEQQRDIWLKGEAYFEVHSNTAQPFIVHTGEVSTTVVGTAFNLRSYENEQTLALDVTHGSVRFGAEKNVVVVQGQGARFDLKHREIETTPSNPNARAWKTRQLAFDGTAMRDILLDLERYFHVPFEVEDPALLRCTFTGTFQNATLEEVLGAIGYSLHVHYTLQGGKYILSGQNCEGK</sequence>
<dbReference type="GO" id="GO:0016989">
    <property type="term" value="F:sigma factor antagonist activity"/>
    <property type="evidence" value="ECO:0007669"/>
    <property type="project" value="TreeGrafter"/>
</dbReference>
<evidence type="ECO:0000259" key="2">
    <source>
        <dbReference type="Pfam" id="PF04773"/>
    </source>
</evidence>
<evidence type="ECO:0000256" key="1">
    <source>
        <dbReference type="SAM" id="Phobius"/>
    </source>
</evidence>
<dbReference type="EMBL" id="FQWQ01000001">
    <property type="protein sequence ID" value="SHG41845.1"/>
    <property type="molecule type" value="Genomic_DNA"/>
</dbReference>
<accession>A0A1M5JN70</accession>
<dbReference type="Proteomes" id="UP000184212">
    <property type="component" value="Unassembled WGS sequence"/>
</dbReference>
<dbReference type="Pfam" id="PF04773">
    <property type="entry name" value="FecR"/>
    <property type="match status" value="1"/>
</dbReference>
<protein>
    <submittedName>
        <fullName evidence="4">FecR family protein</fullName>
    </submittedName>
</protein>
<evidence type="ECO:0000313" key="4">
    <source>
        <dbReference type="EMBL" id="SHG41845.1"/>
    </source>
</evidence>
<dbReference type="Gene3D" id="2.60.120.1440">
    <property type="match status" value="1"/>
</dbReference>
<dbReference type="PANTHER" id="PTHR30273:SF2">
    <property type="entry name" value="PROTEIN FECR"/>
    <property type="match status" value="1"/>
</dbReference>
<keyword evidence="1" id="KW-1133">Transmembrane helix</keyword>
<dbReference type="AlphaFoldDB" id="A0A1M5JN70"/>
<organism evidence="4 5">
    <name type="scientific">Chryseolinea serpens</name>
    <dbReference type="NCBI Taxonomy" id="947013"/>
    <lineage>
        <taxon>Bacteria</taxon>
        <taxon>Pseudomonadati</taxon>
        <taxon>Bacteroidota</taxon>
        <taxon>Cytophagia</taxon>
        <taxon>Cytophagales</taxon>
        <taxon>Fulvivirgaceae</taxon>
        <taxon>Chryseolinea</taxon>
    </lineage>
</organism>
<gene>
    <name evidence="4" type="ORF">SAMN04488109_0171</name>
</gene>
<dbReference type="PANTHER" id="PTHR30273">
    <property type="entry name" value="PERIPLASMIC SIGNAL SENSOR AND SIGMA FACTOR ACTIVATOR FECR-RELATED"/>
    <property type="match status" value="1"/>
</dbReference>
<feature type="domain" description="FecR protein" evidence="2">
    <location>
        <begin position="110"/>
        <end position="204"/>
    </location>
</feature>
<dbReference type="InterPro" id="IPR012373">
    <property type="entry name" value="Ferrdict_sens_TM"/>
</dbReference>
<evidence type="ECO:0000313" key="5">
    <source>
        <dbReference type="Proteomes" id="UP000184212"/>
    </source>
</evidence>
<proteinExistence type="predicted"/>
<reference evidence="4 5" key="1">
    <citation type="submission" date="2016-11" db="EMBL/GenBank/DDBJ databases">
        <authorList>
            <person name="Jaros S."/>
            <person name="Januszkiewicz K."/>
            <person name="Wedrychowicz H."/>
        </authorList>
    </citation>
    <scope>NUCLEOTIDE SEQUENCE [LARGE SCALE GENOMIC DNA]</scope>
    <source>
        <strain evidence="4 5">DSM 24574</strain>
    </source>
</reference>
<keyword evidence="1" id="KW-0472">Membrane</keyword>
<keyword evidence="5" id="KW-1185">Reference proteome</keyword>
<dbReference type="InterPro" id="IPR006860">
    <property type="entry name" value="FecR"/>
</dbReference>
<dbReference type="Pfam" id="PF16344">
    <property type="entry name" value="FecR_C"/>
    <property type="match status" value="1"/>
</dbReference>
<evidence type="ECO:0000259" key="3">
    <source>
        <dbReference type="Pfam" id="PF16344"/>
    </source>
</evidence>
<feature type="transmembrane region" description="Helical" evidence="1">
    <location>
        <begin position="80"/>
        <end position="99"/>
    </location>
</feature>
<name>A0A1M5JN70_9BACT</name>
<keyword evidence="1" id="KW-0812">Transmembrane</keyword>